<feature type="compositionally biased region" description="Acidic residues" evidence="1">
    <location>
        <begin position="31"/>
        <end position="51"/>
    </location>
</feature>
<evidence type="ECO:0000313" key="2">
    <source>
        <dbReference type="EMBL" id="QGZ42709.1"/>
    </source>
</evidence>
<dbReference type="EMBL" id="VLKW01000018">
    <property type="protein sequence ID" value="TWI41038.1"/>
    <property type="molecule type" value="Genomic_DNA"/>
</dbReference>
<name>A0A562P9E1_9BURK</name>
<organism evidence="3 4">
    <name type="scientific">Pseudoduganella flava</name>
    <dbReference type="NCBI Taxonomy" id="871742"/>
    <lineage>
        <taxon>Bacteria</taxon>
        <taxon>Pseudomonadati</taxon>
        <taxon>Pseudomonadota</taxon>
        <taxon>Betaproteobacteria</taxon>
        <taxon>Burkholderiales</taxon>
        <taxon>Oxalobacteraceae</taxon>
        <taxon>Telluria group</taxon>
        <taxon>Pseudoduganella</taxon>
    </lineage>
</organism>
<feature type="region of interest" description="Disordered" evidence="1">
    <location>
        <begin position="1"/>
        <end position="57"/>
    </location>
</feature>
<sequence length="291" mass="32832">MTTEQPQNTDSELPNTTADSDEHNDPNPAGDELEGEGAEGGEQPEEEEEIEVDGRKFVLPKTAAQKLQAERLMQADYTRKTQEAAEVRKAAEAEREAVARERETQQQFVKEMAKVEALNDQLAVFDQLNWDELIANDPQNAMLYQQRQRQLEAERNKAVEAVTQKQQQFALNEQQEIAKQVQEAEAYVQREIPGWSPQRAEALNKYLSDNGVKVDKSVGRLLIQQPALLKLIDRAEKFAQLEKKQAEKTAAPPVPPPATRVSAARPGAQRDPAKMSTAEWMAHRNSQVRKR</sequence>
<dbReference type="Proteomes" id="UP000437862">
    <property type="component" value="Chromosome"/>
</dbReference>
<protein>
    <recommendedName>
        <fullName evidence="6">DUF4355 domain-containing protein</fullName>
    </recommendedName>
</protein>
<feature type="region of interest" description="Disordered" evidence="1">
    <location>
        <begin position="243"/>
        <end position="291"/>
    </location>
</feature>
<dbReference type="EMBL" id="CP046904">
    <property type="protein sequence ID" value="QGZ42709.1"/>
    <property type="molecule type" value="Genomic_DNA"/>
</dbReference>
<dbReference type="RefSeq" id="WP_145881936.1">
    <property type="nucleotide sequence ID" value="NZ_CP046904.1"/>
</dbReference>
<evidence type="ECO:0000313" key="4">
    <source>
        <dbReference type="Proteomes" id="UP000315112"/>
    </source>
</evidence>
<evidence type="ECO:0000313" key="3">
    <source>
        <dbReference type="EMBL" id="TWI41038.1"/>
    </source>
</evidence>
<gene>
    <name evidence="2" type="ORF">GO485_29200</name>
    <name evidence="3" type="ORF">IP92_05758</name>
</gene>
<accession>A0A562P9E1</accession>
<reference evidence="2 5" key="3">
    <citation type="submission" date="2019-12" db="EMBL/GenBank/DDBJ databases">
        <title>Draft Genome Sequences of Six Type Strains of the Genus Massilia.</title>
        <authorList>
            <person name="Miess H."/>
            <person name="Frediansyah A."/>
            <person name="Goeker M."/>
            <person name="Gross H."/>
        </authorList>
    </citation>
    <scope>NUCLEOTIDE SEQUENCE [LARGE SCALE GENOMIC DNA]</scope>
    <source>
        <strain evidence="2 5">DSM 26639</strain>
    </source>
</reference>
<evidence type="ECO:0008006" key="6">
    <source>
        <dbReference type="Google" id="ProtNLM"/>
    </source>
</evidence>
<evidence type="ECO:0000313" key="5">
    <source>
        <dbReference type="Proteomes" id="UP000437862"/>
    </source>
</evidence>
<dbReference type="Proteomes" id="UP000315112">
    <property type="component" value="Unassembled WGS sequence"/>
</dbReference>
<feature type="compositionally biased region" description="Polar residues" evidence="1">
    <location>
        <begin position="1"/>
        <end position="18"/>
    </location>
</feature>
<reference evidence="3" key="2">
    <citation type="submission" date="2019-07" db="EMBL/GenBank/DDBJ databases">
        <authorList>
            <person name="Whitman W."/>
            <person name="Huntemann M."/>
            <person name="Clum A."/>
            <person name="Pillay M."/>
            <person name="Palaniappan K."/>
            <person name="Varghese N."/>
            <person name="Mikhailova N."/>
            <person name="Stamatis D."/>
            <person name="Reddy T."/>
            <person name="Daum C."/>
            <person name="Shapiro N."/>
            <person name="Ivanova N."/>
            <person name="Kyrpides N."/>
            <person name="Woyke T."/>
        </authorList>
    </citation>
    <scope>NUCLEOTIDE SEQUENCE</scope>
    <source>
        <strain evidence="3">CGMCC 1.10685</strain>
    </source>
</reference>
<evidence type="ECO:0000256" key="1">
    <source>
        <dbReference type="SAM" id="MobiDB-lite"/>
    </source>
</evidence>
<dbReference type="AlphaFoldDB" id="A0A562P9E1"/>
<keyword evidence="5" id="KW-1185">Reference proteome</keyword>
<proteinExistence type="predicted"/>
<reference evidence="3 4" key="1">
    <citation type="journal article" date="2015" name="Stand. Genomic Sci.">
        <title>Genomic Encyclopedia of Bacterial and Archaeal Type Strains, Phase III: the genomes of soil and plant-associated and newly described type strains.</title>
        <authorList>
            <person name="Whitman W.B."/>
            <person name="Woyke T."/>
            <person name="Klenk H.P."/>
            <person name="Zhou Y."/>
            <person name="Lilburn T.G."/>
            <person name="Beck B.J."/>
            <person name="De Vos P."/>
            <person name="Vandamme P."/>
            <person name="Eisen J.A."/>
            <person name="Garrity G."/>
            <person name="Hugenholtz P."/>
            <person name="Kyrpides N.C."/>
        </authorList>
    </citation>
    <scope>NUCLEOTIDE SEQUENCE [LARGE SCALE GENOMIC DNA]</scope>
    <source>
        <strain evidence="3 4">CGMCC 1.10685</strain>
    </source>
</reference>
<dbReference type="OrthoDB" id="7031653at2"/>